<dbReference type="GO" id="GO:0005615">
    <property type="term" value="C:extracellular space"/>
    <property type="evidence" value="ECO:0007669"/>
    <property type="project" value="TreeGrafter"/>
</dbReference>
<sequence length="676" mass="78687">MILLYHSIIYLFCLKLCFCVPPTTVSIVSTTTEHQKVWDETNDEEDLKEIKFAVKTLAEHFGKWSYVYLSQTEPKLTSSLTTLANIDSNIKNLQERAHVWDTFQLHVAAWNDQLSTSDRKLDIISKAQEEILSLERKVNEFSNFEYKIDKILKRLEVFEESLDVINKKLEHTGQFRDSLFGEFATRGILSTLKAIERKLDRILSAKQNANGKASLIKKSTEETKGKLTIKCNTPPIVEELLQDVASKVDVIFDKMNTEDNSSNEEEFDNEDYMDDQNYLNEDISNSNPNGDLRLINKVWKRINHPWKQVRRLLGQLDKGILAVYNNTAVILENGEVLYEKHGNCLSTDIKSYLNNLVSDIKLFHNDINKTLNEQMTVLENNFNDHKLVHNKILTAINENNRKCVKGDYNLNSNEESLEHDSFIPKLPFNFLRYYTDKSSCDELEYGKNSGVYNLLVHPAHSNAVDYTYYTRYCEIREDASWTVIQNRDNYENIHNFSLDWHNYKIGFGQLNSDFWFGNDFIHKLSYEQNLILRIELEDFDENTAWAEYNQFKVGPESENYRLTIGEYQGNATDSFSSHNNSLFSTFDVKNDDAPDCCPCAESYGGGWWFNSCFEANLNGVYYRDPHGKEQFRGIIWEHWLGDYSLKKTKMMVRRKGAIYEDDVTTTTDVHRFLEDP</sequence>
<name>A0A8K0DAE2_IGNLU</name>
<evidence type="ECO:0000256" key="1">
    <source>
        <dbReference type="ARBA" id="ARBA00023157"/>
    </source>
</evidence>
<dbReference type="Pfam" id="PF00147">
    <property type="entry name" value="Fibrinogen_C"/>
    <property type="match status" value="1"/>
</dbReference>
<evidence type="ECO:0000313" key="5">
    <source>
        <dbReference type="Proteomes" id="UP000801492"/>
    </source>
</evidence>
<dbReference type="PROSITE" id="PS00514">
    <property type="entry name" value="FIBRINOGEN_C_1"/>
    <property type="match status" value="1"/>
</dbReference>
<keyword evidence="1" id="KW-1015">Disulfide bond</keyword>
<dbReference type="PANTHER" id="PTHR19143">
    <property type="entry name" value="FIBRINOGEN/TENASCIN/ANGIOPOEITIN"/>
    <property type="match status" value="1"/>
</dbReference>
<dbReference type="Gene3D" id="3.90.215.10">
    <property type="entry name" value="Gamma Fibrinogen, chain A, domain 1"/>
    <property type="match status" value="1"/>
</dbReference>
<evidence type="ECO:0000256" key="2">
    <source>
        <dbReference type="SAM" id="SignalP"/>
    </source>
</evidence>
<evidence type="ECO:0000313" key="4">
    <source>
        <dbReference type="EMBL" id="KAF2897280.1"/>
    </source>
</evidence>
<dbReference type="InterPro" id="IPR014716">
    <property type="entry name" value="Fibrinogen_a/b/g_C_1"/>
</dbReference>
<gene>
    <name evidence="4" type="ORF">ILUMI_08896</name>
</gene>
<feature type="domain" description="Fibrinogen C-terminal" evidence="3">
    <location>
        <begin position="431"/>
        <end position="656"/>
    </location>
</feature>
<organism evidence="4 5">
    <name type="scientific">Ignelater luminosus</name>
    <name type="common">Cucubano</name>
    <name type="synonym">Pyrophorus luminosus</name>
    <dbReference type="NCBI Taxonomy" id="2038154"/>
    <lineage>
        <taxon>Eukaryota</taxon>
        <taxon>Metazoa</taxon>
        <taxon>Ecdysozoa</taxon>
        <taxon>Arthropoda</taxon>
        <taxon>Hexapoda</taxon>
        <taxon>Insecta</taxon>
        <taxon>Pterygota</taxon>
        <taxon>Neoptera</taxon>
        <taxon>Endopterygota</taxon>
        <taxon>Coleoptera</taxon>
        <taxon>Polyphaga</taxon>
        <taxon>Elateriformia</taxon>
        <taxon>Elateroidea</taxon>
        <taxon>Elateridae</taxon>
        <taxon>Agrypninae</taxon>
        <taxon>Pyrophorini</taxon>
        <taxon>Ignelater</taxon>
    </lineage>
</organism>
<dbReference type="InterPro" id="IPR002181">
    <property type="entry name" value="Fibrinogen_a/b/g_C_dom"/>
</dbReference>
<proteinExistence type="predicted"/>
<dbReference type="SUPFAM" id="SSF56496">
    <property type="entry name" value="Fibrinogen C-terminal domain-like"/>
    <property type="match status" value="1"/>
</dbReference>
<keyword evidence="5" id="KW-1185">Reference proteome</keyword>
<evidence type="ECO:0000259" key="3">
    <source>
        <dbReference type="PROSITE" id="PS51406"/>
    </source>
</evidence>
<comment type="caution">
    <text evidence="4">The sequence shown here is derived from an EMBL/GenBank/DDBJ whole genome shotgun (WGS) entry which is preliminary data.</text>
</comment>
<dbReference type="EMBL" id="VTPC01004346">
    <property type="protein sequence ID" value="KAF2897280.1"/>
    <property type="molecule type" value="Genomic_DNA"/>
</dbReference>
<dbReference type="Proteomes" id="UP000801492">
    <property type="component" value="Unassembled WGS sequence"/>
</dbReference>
<accession>A0A8K0DAE2</accession>
<feature type="chain" id="PRO_5035470110" description="Fibrinogen C-terminal domain-containing protein" evidence="2">
    <location>
        <begin position="20"/>
        <end position="676"/>
    </location>
</feature>
<keyword evidence="2" id="KW-0732">Signal</keyword>
<dbReference type="OrthoDB" id="6145874at2759"/>
<reference evidence="4" key="1">
    <citation type="submission" date="2019-08" db="EMBL/GenBank/DDBJ databases">
        <title>The genome of the North American firefly Photinus pyralis.</title>
        <authorList>
            <consortium name="Photinus pyralis genome working group"/>
            <person name="Fallon T.R."/>
            <person name="Sander Lower S.E."/>
            <person name="Weng J.-K."/>
        </authorList>
    </citation>
    <scope>NUCLEOTIDE SEQUENCE</scope>
    <source>
        <strain evidence="4">TRF0915ILg1</strain>
        <tissue evidence="4">Whole body</tissue>
    </source>
</reference>
<dbReference type="InterPro" id="IPR036056">
    <property type="entry name" value="Fibrinogen-like_C"/>
</dbReference>
<dbReference type="CDD" id="cd00087">
    <property type="entry name" value="FReD"/>
    <property type="match status" value="1"/>
</dbReference>
<dbReference type="InterPro" id="IPR020837">
    <property type="entry name" value="Fibrinogen_CS"/>
</dbReference>
<protein>
    <recommendedName>
        <fullName evidence="3">Fibrinogen C-terminal domain-containing protein</fullName>
    </recommendedName>
</protein>
<dbReference type="SMART" id="SM00186">
    <property type="entry name" value="FBG"/>
    <property type="match status" value="1"/>
</dbReference>
<dbReference type="AlphaFoldDB" id="A0A8K0DAE2"/>
<dbReference type="InterPro" id="IPR050373">
    <property type="entry name" value="Fibrinogen_C-term_domain"/>
</dbReference>
<dbReference type="PROSITE" id="PS51406">
    <property type="entry name" value="FIBRINOGEN_C_2"/>
    <property type="match status" value="1"/>
</dbReference>
<dbReference type="PANTHER" id="PTHR19143:SF459">
    <property type="entry name" value="FIBRINOGEN C-TERMINAL DOMAIN-CONTAINING PROTEIN"/>
    <property type="match status" value="1"/>
</dbReference>
<feature type="signal peptide" evidence="2">
    <location>
        <begin position="1"/>
        <end position="19"/>
    </location>
</feature>